<dbReference type="InterPro" id="IPR001117">
    <property type="entry name" value="Cu-oxidase_2nd"/>
</dbReference>
<keyword evidence="5" id="KW-0186">Copper</keyword>
<keyword evidence="6" id="KW-0472">Membrane</keyword>
<dbReference type="PROSITE" id="PS00079">
    <property type="entry name" value="MULTICOPPER_OXIDASE1"/>
    <property type="match status" value="2"/>
</dbReference>
<dbReference type="SUPFAM" id="SSF49503">
    <property type="entry name" value="Cupredoxins"/>
    <property type="match status" value="3"/>
</dbReference>
<dbReference type="Pfam" id="PF07732">
    <property type="entry name" value="Cu-oxidase_3"/>
    <property type="match status" value="1"/>
</dbReference>
<dbReference type="GO" id="GO:0033573">
    <property type="term" value="C:high-affinity iron permease complex"/>
    <property type="evidence" value="ECO:0007669"/>
    <property type="project" value="TreeGrafter"/>
</dbReference>
<dbReference type="InterPro" id="IPR033138">
    <property type="entry name" value="Cu_oxidase_CS"/>
</dbReference>
<dbReference type="GO" id="GO:0033215">
    <property type="term" value="P:reductive iron assimilation"/>
    <property type="evidence" value="ECO:0007669"/>
    <property type="project" value="TreeGrafter"/>
</dbReference>
<feature type="domain" description="Plastocyanin-like" evidence="8">
    <location>
        <begin position="154"/>
        <end position="276"/>
    </location>
</feature>
<feature type="domain" description="Plastocyanin-like" evidence="9">
    <location>
        <begin position="362"/>
        <end position="494"/>
    </location>
</feature>
<feature type="chain" id="PRO_5034354725" description="Laccase" evidence="7">
    <location>
        <begin position="23"/>
        <end position="588"/>
    </location>
</feature>
<dbReference type="Pfam" id="PF07731">
    <property type="entry name" value="Cu-oxidase_2"/>
    <property type="match status" value="1"/>
</dbReference>
<reference evidence="11" key="1">
    <citation type="submission" date="2020-12" db="EMBL/GenBank/DDBJ databases">
        <title>Metabolic potential, ecology and presence of endohyphal bacteria is reflected in genomic diversity of Mucoromycotina.</title>
        <authorList>
            <person name="Muszewska A."/>
            <person name="Okrasinska A."/>
            <person name="Steczkiewicz K."/>
            <person name="Drgas O."/>
            <person name="Orlowska M."/>
            <person name="Perlinska-Lenart U."/>
            <person name="Aleksandrzak-Piekarczyk T."/>
            <person name="Szatraj K."/>
            <person name="Zielenkiewicz U."/>
            <person name="Pilsyk S."/>
            <person name="Malc E."/>
            <person name="Mieczkowski P."/>
            <person name="Kruszewska J.S."/>
            <person name="Biernat P."/>
            <person name="Pawlowska J."/>
        </authorList>
    </citation>
    <scope>NUCLEOTIDE SEQUENCE</scope>
    <source>
        <strain evidence="11">WA0000017839</strain>
    </source>
</reference>
<dbReference type="InterPro" id="IPR045087">
    <property type="entry name" value="Cu-oxidase_fam"/>
</dbReference>
<dbReference type="PANTHER" id="PTHR11709">
    <property type="entry name" value="MULTI-COPPER OXIDASE"/>
    <property type="match status" value="1"/>
</dbReference>
<evidence type="ECO:0008006" key="13">
    <source>
        <dbReference type="Google" id="ProtNLM"/>
    </source>
</evidence>
<organism evidence="11 12">
    <name type="scientific">Mucor saturninus</name>
    <dbReference type="NCBI Taxonomy" id="64648"/>
    <lineage>
        <taxon>Eukaryota</taxon>
        <taxon>Fungi</taxon>
        <taxon>Fungi incertae sedis</taxon>
        <taxon>Mucoromycota</taxon>
        <taxon>Mucoromycotina</taxon>
        <taxon>Mucoromycetes</taxon>
        <taxon>Mucorales</taxon>
        <taxon>Mucorineae</taxon>
        <taxon>Mucoraceae</taxon>
        <taxon>Mucor</taxon>
    </lineage>
</organism>
<dbReference type="PROSITE" id="PS00080">
    <property type="entry name" value="MULTICOPPER_OXIDASE2"/>
    <property type="match status" value="1"/>
</dbReference>
<evidence type="ECO:0000259" key="9">
    <source>
        <dbReference type="Pfam" id="PF07731"/>
    </source>
</evidence>
<dbReference type="EMBL" id="JAEPRD010000050">
    <property type="protein sequence ID" value="KAG2203590.1"/>
    <property type="molecule type" value="Genomic_DNA"/>
</dbReference>
<dbReference type="InterPro" id="IPR011706">
    <property type="entry name" value="Cu-oxidase_C"/>
</dbReference>
<evidence type="ECO:0000259" key="8">
    <source>
        <dbReference type="Pfam" id="PF00394"/>
    </source>
</evidence>
<proteinExistence type="inferred from homology"/>
<keyword evidence="4" id="KW-0560">Oxidoreductase</keyword>
<sequence length="588" mass="65185">KKNMRLLAACLFVAGSTGLAQAARVVYDWDITYATANPDGLFERQVVGVNGVWPPPPVECNEDDTLVINVNNKLNINTALHTHGMFQNNTGYMDGPVGVTQCPIAPGEKFTYEFVVAQHGSYWIHSHFMGQYMDGLRTPFVVHAKNETYKYDHDVTIPFQDWYHKQSEENLAIFLNEDNPTGAEPVPESGFIFNNVNDTLSFEAGKTYRLRLINMSGFSMFFFSIDGHEMDIIEVDGIDVARQTTKAVSLTAAQRVSVLVTAKNTTDVNYYMHADMNIDMFDIVPDDLKVNLTIPLLYNNNSATKFAESEDLGMDGEFDDFPLVPLEVQHAVPFDHQVNLTFAFEVTTNGINRGMFNELPYLSPKVPSLNTLLTQGNYSLSEEVYGPQTQAFVLKHLDMVEIVLNNLDAGAHPFHLHGHVFQLVGRGDGVYSGDDSVVEWHLDNPARRDTIQVPEESFVLLRFRADNPGVWFFHCHIEWHLESGLAATFIEAPDVAQQRMKLPEQFENTCKAVGMEYNGNAAGKQGLDLEGAPSGVYLLYDGFTAAGKGAMAGCCLAALLGMLAIVAYSQVDPLKEARAIAEAKAAKL</sequence>
<feature type="transmembrane region" description="Helical" evidence="6">
    <location>
        <begin position="549"/>
        <end position="568"/>
    </location>
</feature>
<evidence type="ECO:0000313" key="11">
    <source>
        <dbReference type="EMBL" id="KAG2203590.1"/>
    </source>
</evidence>
<feature type="domain" description="Plastocyanin-like" evidence="10">
    <location>
        <begin position="31"/>
        <end position="146"/>
    </location>
</feature>
<dbReference type="GO" id="GO:0010106">
    <property type="term" value="P:cellular response to iron ion starvation"/>
    <property type="evidence" value="ECO:0007669"/>
    <property type="project" value="TreeGrafter"/>
</dbReference>
<dbReference type="InterPro" id="IPR011707">
    <property type="entry name" value="Cu-oxidase-like_N"/>
</dbReference>
<evidence type="ECO:0000259" key="10">
    <source>
        <dbReference type="Pfam" id="PF07732"/>
    </source>
</evidence>
<dbReference type="PANTHER" id="PTHR11709:SF361">
    <property type="entry name" value="IRON TRANSPORT MULTICOPPER OXIDASE FET3"/>
    <property type="match status" value="1"/>
</dbReference>
<dbReference type="InterPro" id="IPR044130">
    <property type="entry name" value="CuRO_2_Fet3-like"/>
</dbReference>
<dbReference type="Gene3D" id="2.60.40.420">
    <property type="entry name" value="Cupredoxins - blue copper proteins"/>
    <property type="match status" value="3"/>
</dbReference>
<evidence type="ECO:0000256" key="7">
    <source>
        <dbReference type="SAM" id="SignalP"/>
    </source>
</evidence>
<evidence type="ECO:0000256" key="6">
    <source>
        <dbReference type="SAM" id="Phobius"/>
    </source>
</evidence>
<dbReference type="InterPro" id="IPR002355">
    <property type="entry name" value="Cu_oxidase_Cu_BS"/>
</dbReference>
<evidence type="ECO:0000313" key="12">
    <source>
        <dbReference type="Proteomes" id="UP000603453"/>
    </source>
</evidence>
<comment type="caution">
    <text evidence="11">The sequence shown here is derived from an EMBL/GenBank/DDBJ whole genome shotgun (WGS) entry which is preliminary data.</text>
</comment>
<evidence type="ECO:0000256" key="5">
    <source>
        <dbReference type="ARBA" id="ARBA00023008"/>
    </source>
</evidence>
<protein>
    <recommendedName>
        <fullName evidence="13">Laccase</fullName>
    </recommendedName>
</protein>
<name>A0A8H7R491_9FUNG</name>
<dbReference type="GO" id="GO:0005507">
    <property type="term" value="F:copper ion binding"/>
    <property type="evidence" value="ECO:0007669"/>
    <property type="project" value="InterPro"/>
</dbReference>
<evidence type="ECO:0000256" key="4">
    <source>
        <dbReference type="ARBA" id="ARBA00023002"/>
    </source>
</evidence>
<keyword evidence="6" id="KW-0812">Transmembrane</keyword>
<gene>
    <name evidence="11" type="ORF">INT47_011684</name>
</gene>
<dbReference type="Pfam" id="PF00394">
    <property type="entry name" value="Cu-oxidase"/>
    <property type="match status" value="1"/>
</dbReference>
<feature type="signal peptide" evidence="7">
    <location>
        <begin position="1"/>
        <end position="22"/>
    </location>
</feature>
<comment type="similarity">
    <text evidence="1">Belongs to the multicopper oxidase family.</text>
</comment>
<dbReference type="CDD" id="cd13899">
    <property type="entry name" value="CuRO_3_Fet3p"/>
    <property type="match status" value="1"/>
</dbReference>
<dbReference type="InterPro" id="IPR008972">
    <property type="entry name" value="Cupredoxin"/>
</dbReference>
<dbReference type="CDD" id="cd13851">
    <property type="entry name" value="CuRO_1_Fet3p"/>
    <property type="match status" value="1"/>
</dbReference>
<dbReference type="AlphaFoldDB" id="A0A8H7R491"/>
<dbReference type="Proteomes" id="UP000603453">
    <property type="component" value="Unassembled WGS sequence"/>
</dbReference>
<accession>A0A8H7R491</accession>
<dbReference type="OrthoDB" id="2121828at2759"/>
<dbReference type="GO" id="GO:0004322">
    <property type="term" value="F:ferroxidase activity"/>
    <property type="evidence" value="ECO:0007669"/>
    <property type="project" value="TreeGrafter"/>
</dbReference>
<evidence type="ECO:0000256" key="1">
    <source>
        <dbReference type="ARBA" id="ARBA00010609"/>
    </source>
</evidence>
<dbReference type="CDD" id="cd13877">
    <property type="entry name" value="CuRO_2_Fet3p_like"/>
    <property type="match status" value="1"/>
</dbReference>
<feature type="non-terminal residue" evidence="11">
    <location>
        <position position="1"/>
    </location>
</feature>
<evidence type="ECO:0000256" key="3">
    <source>
        <dbReference type="ARBA" id="ARBA00022729"/>
    </source>
</evidence>
<keyword evidence="3 7" id="KW-0732">Signal</keyword>
<evidence type="ECO:0000256" key="2">
    <source>
        <dbReference type="ARBA" id="ARBA00022723"/>
    </source>
</evidence>
<keyword evidence="12" id="KW-1185">Reference proteome</keyword>
<keyword evidence="6" id="KW-1133">Transmembrane helix</keyword>
<keyword evidence="2" id="KW-0479">Metal-binding</keyword>